<sequence>METNDAGKHNETQLTEPPDFNTDVTSELREIPMTKRQMFKNVLVLSLGFLFLFTAYQSMANLQTSLNKEDGVGAWSLSAIYVALIVSSMFLPKFVIARLGCKWTIPACMFGYALYMGANFYAVIWLMTVTGVILGIGAAPLWSAKCTYLTQIGVWYAKMTKQSEDAIINRFFGFFFMMFQTSQIWGNLISSEVFSSKPDNSSDVINRTESELAICGANFCPSYAINNPSFDQPKEKVYILCGIYLACAVLGFIVISLFLDPITLDQETSAADRHLSPRLLIATFKHLVASPAQMLLVPITVYSGVEQAFIGGDYTKSYISCTLGIWNIGYVMICYGVVDAICSFVFGRLVQYVGHIPFFVLATVLHGGLQIFLLLWEPSQDHVIVFYCVAALWGMGDAVIQTQINALYGSLFTANTEAAFANYKLWESVGFVMPYAYNDYKYMCTYKKLYVSLAFLGTGILGYTAVEVMEKRKRGRSADITDCSKGPLALQ</sequence>
<organism evidence="9 10">
    <name type="scientific">Batillaria attramentaria</name>
    <dbReference type="NCBI Taxonomy" id="370345"/>
    <lineage>
        <taxon>Eukaryota</taxon>
        <taxon>Metazoa</taxon>
        <taxon>Spiralia</taxon>
        <taxon>Lophotrochozoa</taxon>
        <taxon>Mollusca</taxon>
        <taxon>Gastropoda</taxon>
        <taxon>Caenogastropoda</taxon>
        <taxon>Sorbeoconcha</taxon>
        <taxon>Cerithioidea</taxon>
        <taxon>Batillariidae</taxon>
        <taxon>Batillaria</taxon>
    </lineage>
</organism>
<evidence type="ECO:0008006" key="11">
    <source>
        <dbReference type="Google" id="ProtNLM"/>
    </source>
</evidence>
<comment type="similarity">
    <text evidence="2">Belongs to the unc-93 family.</text>
</comment>
<dbReference type="InterPro" id="IPR036259">
    <property type="entry name" value="MFS_trans_sf"/>
</dbReference>
<evidence type="ECO:0000256" key="8">
    <source>
        <dbReference type="SAM" id="Phobius"/>
    </source>
</evidence>
<feature type="transmembrane region" description="Helical" evidence="8">
    <location>
        <begin position="237"/>
        <end position="259"/>
    </location>
</feature>
<dbReference type="Gene3D" id="1.20.1250.20">
    <property type="entry name" value="MFS general substrate transporter like domains"/>
    <property type="match status" value="2"/>
</dbReference>
<name>A0ABD0LM41_9CAEN</name>
<dbReference type="PANTHER" id="PTHR19444">
    <property type="entry name" value="UNC-93 RELATED"/>
    <property type="match status" value="1"/>
</dbReference>
<dbReference type="FunFam" id="1.20.1250.20:FF:000290">
    <property type="entry name" value="Unc-93 homolog A"/>
    <property type="match status" value="1"/>
</dbReference>
<feature type="transmembrane region" description="Helical" evidence="8">
    <location>
        <begin position="382"/>
        <end position="400"/>
    </location>
</feature>
<feature type="transmembrane region" description="Helical" evidence="8">
    <location>
        <begin position="42"/>
        <end position="60"/>
    </location>
</feature>
<dbReference type="Proteomes" id="UP001519460">
    <property type="component" value="Unassembled WGS sequence"/>
</dbReference>
<evidence type="ECO:0000256" key="5">
    <source>
        <dbReference type="ARBA" id="ARBA00023136"/>
    </source>
</evidence>
<evidence type="ECO:0000256" key="1">
    <source>
        <dbReference type="ARBA" id="ARBA00004141"/>
    </source>
</evidence>
<evidence type="ECO:0000256" key="4">
    <source>
        <dbReference type="ARBA" id="ARBA00022989"/>
    </source>
</evidence>
<dbReference type="AlphaFoldDB" id="A0ABD0LM41"/>
<evidence type="ECO:0000256" key="7">
    <source>
        <dbReference type="SAM" id="MobiDB-lite"/>
    </source>
</evidence>
<feature type="transmembrane region" description="Helical" evidence="8">
    <location>
        <begin position="358"/>
        <end position="376"/>
    </location>
</feature>
<evidence type="ECO:0000256" key="6">
    <source>
        <dbReference type="ARBA" id="ARBA00023180"/>
    </source>
</evidence>
<proteinExistence type="inferred from homology"/>
<dbReference type="InterPro" id="IPR010291">
    <property type="entry name" value="Ion_channel_UNC-93"/>
</dbReference>
<accession>A0ABD0LM41</accession>
<keyword evidence="5 8" id="KW-0472">Membrane</keyword>
<feature type="transmembrane region" description="Helical" evidence="8">
    <location>
        <begin position="103"/>
        <end position="126"/>
    </location>
</feature>
<keyword evidence="3 8" id="KW-0812">Transmembrane</keyword>
<gene>
    <name evidence="9" type="ORF">BaRGS_00008534</name>
</gene>
<reference evidence="9 10" key="1">
    <citation type="journal article" date="2023" name="Sci. Data">
        <title>Genome assembly of the Korean intertidal mud-creeper Batillaria attramentaria.</title>
        <authorList>
            <person name="Patra A.K."/>
            <person name="Ho P.T."/>
            <person name="Jun S."/>
            <person name="Lee S.J."/>
            <person name="Kim Y."/>
            <person name="Won Y.J."/>
        </authorList>
    </citation>
    <scope>NUCLEOTIDE SEQUENCE [LARGE SCALE GENOMIC DNA]</scope>
    <source>
        <strain evidence="9">Wonlab-2016</strain>
    </source>
</reference>
<keyword evidence="4 8" id="KW-1133">Transmembrane helix</keyword>
<feature type="transmembrane region" description="Helical" evidence="8">
    <location>
        <begin position="132"/>
        <end position="155"/>
    </location>
</feature>
<dbReference type="SUPFAM" id="SSF103473">
    <property type="entry name" value="MFS general substrate transporter"/>
    <property type="match status" value="1"/>
</dbReference>
<feature type="transmembrane region" description="Helical" evidence="8">
    <location>
        <begin position="167"/>
        <end position="186"/>
    </location>
</feature>
<feature type="transmembrane region" description="Helical" evidence="8">
    <location>
        <begin position="325"/>
        <end position="346"/>
    </location>
</feature>
<dbReference type="CDD" id="cd17406">
    <property type="entry name" value="MFS_unc93A_like"/>
    <property type="match status" value="1"/>
</dbReference>
<evidence type="ECO:0000256" key="2">
    <source>
        <dbReference type="ARBA" id="ARBA00009172"/>
    </source>
</evidence>
<protein>
    <recommendedName>
        <fullName evidence="11">UNC93-like protein</fullName>
    </recommendedName>
</protein>
<comment type="caution">
    <text evidence="9">The sequence shown here is derived from an EMBL/GenBank/DDBJ whole genome shotgun (WGS) entry which is preliminary data.</text>
</comment>
<evidence type="ECO:0000313" key="10">
    <source>
        <dbReference type="Proteomes" id="UP001519460"/>
    </source>
</evidence>
<dbReference type="PANTHER" id="PTHR19444:SF13">
    <property type="entry name" value="PROTEIN UNC-93 HOMOLOG A"/>
    <property type="match status" value="1"/>
</dbReference>
<dbReference type="Pfam" id="PF05978">
    <property type="entry name" value="UNC-93"/>
    <property type="match status" value="1"/>
</dbReference>
<keyword evidence="6" id="KW-0325">Glycoprotein</keyword>
<feature type="compositionally biased region" description="Basic and acidic residues" evidence="7">
    <location>
        <begin position="1"/>
        <end position="11"/>
    </location>
</feature>
<dbReference type="GO" id="GO:0016020">
    <property type="term" value="C:membrane"/>
    <property type="evidence" value="ECO:0007669"/>
    <property type="project" value="UniProtKB-SubCell"/>
</dbReference>
<comment type="subcellular location">
    <subcellularLocation>
        <location evidence="1">Membrane</location>
        <topology evidence="1">Multi-pass membrane protein</topology>
    </subcellularLocation>
</comment>
<feature type="transmembrane region" description="Helical" evidence="8">
    <location>
        <begin position="72"/>
        <end position="91"/>
    </location>
</feature>
<evidence type="ECO:0000313" key="9">
    <source>
        <dbReference type="EMBL" id="KAK7500311.1"/>
    </source>
</evidence>
<dbReference type="EMBL" id="JACVVK020000038">
    <property type="protein sequence ID" value="KAK7500311.1"/>
    <property type="molecule type" value="Genomic_DNA"/>
</dbReference>
<evidence type="ECO:0000256" key="3">
    <source>
        <dbReference type="ARBA" id="ARBA00022692"/>
    </source>
</evidence>
<feature type="transmembrane region" description="Helical" evidence="8">
    <location>
        <begin position="449"/>
        <end position="466"/>
    </location>
</feature>
<keyword evidence="10" id="KW-1185">Reference proteome</keyword>
<feature type="region of interest" description="Disordered" evidence="7">
    <location>
        <begin position="1"/>
        <end position="23"/>
    </location>
</feature>
<dbReference type="InterPro" id="IPR051951">
    <property type="entry name" value="UNC-93_regulatory"/>
</dbReference>